<gene>
    <name evidence="2" type="ORF">Pan14r_00040</name>
</gene>
<dbReference type="EMBL" id="SJPL01000001">
    <property type="protein sequence ID" value="TWT67767.1"/>
    <property type="molecule type" value="Genomic_DNA"/>
</dbReference>
<keyword evidence="1" id="KW-0472">Membrane</keyword>
<dbReference type="AlphaFoldDB" id="A0A5C5XWM4"/>
<keyword evidence="3" id="KW-1185">Reference proteome</keyword>
<accession>A0A5C5XWM4</accession>
<reference evidence="2 3" key="1">
    <citation type="submission" date="2019-02" db="EMBL/GenBank/DDBJ databases">
        <title>Deep-cultivation of Planctomycetes and their phenomic and genomic characterization uncovers novel biology.</title>
        <authorList>
            <person name="Wiegand S."/>
            <person name="Jogler M."/>
            <person name="Boedeker C."/>
            <person name="Pinto D."/>
            <person name="Vollmers J."/>
            <person name="Rivas-Marin E."/>
            <person name="Kohn T."/>
            <person name="Peeters S.H."/>
            <person name="Heuer A."/>
            <person name="Rast P."/>
            <person name="Oberbeckmann S."/>
            <person name="Bunk B."/>
            <person name="Jeske O."/>
            <person name="Meyerdierks A."/>
            <person name="Storesund J.E."/>
            <person name="Kallscheuer N."/>
            <person name="Luecker S."/>
            <person name="Lage O.M."/>
            <person name="Pohl T."/>
            <person name="Merkel B.J."/>
            <person name="Hornburger P."/>
            <person name="Mueller R.-W."/>
            <person name="Bruemmer F."/>
            <person name="Labrenz M."/>
            <person name="Spormann A.M."/>
            <person name="Op Den Camp H."/>
            <person name="Overmann J."/>
            <person name="Amann R."/>
            <person name="Jetten M.S.M."/>
            <person name="Mascher T."/>
            <person name="Medema M.H."/>
            <person name="Devos D.P."/>
            <person name="Kaster A.-K."/>
            <person name="Ovreas L."/>
            <person name="Rohde M."/>
            <person name="Galperin M.Y."/>
            <person name="Jogler C."/>
        </authorList>
    </citation>
    <scope>NUCLEOTIDE SEQUENCE [LARGE SCALE GENOMIC DNA]</scope>
    <source>
        <strain evidence="2 3">Pan14r</strain>
    </source>
</reference>
<keyword evidence="1" id="KW-0812">Transmembrane</keyword>
<comment type="caution">
    <text evidence="2">The sequence shown here is derived from an EMBL/GenBank/DDBJ whole genome shotgun (WGS) entry which is preliminary data.</text>
</comment>
<dbReference type="Proteomes" id="UP000317238">
    <property type="component" value="Unassembled WGS sequence"/>
</dbReference>
<keyword evidence="1" id="KW-1133">Transmembrane helix</keyword>
<feature type="transmembrane region" description="Helical" evidence="1">
    <location>
        <begin position="63"/>
        <end position="88"/>
    </location>
</feature>
<feature type="transmembrane region" description="Helical" evidence="1">
    <location>
        <begin position="35"/>
        <end position="56"/>
    </location>
</feature>
<proteinExistence type="predicted"/>
<evidence type="ECO:0000313" key="3">
    <source>
        <dbReference type="Proteomes" id="UP000317238"/>
    </source>
</evidence>
<evidence type="ECO:0000313" key="2">
    <source>
        <dbReference type="EMBL" id="TWT67767.1"/>
    </source>
</evidence>
<name>A0A5C5XWM4_9PLAN</name>
<organism evidence="2 3">
    <name type="scientific">Crateriforma conspicua</name>
    <dbReference type="NCBI Taxonomy" id="2527996"/>
    <lineage>
        <taxon>Bacteria</taxon>
        <taxon>Pseudomonadati</taxon>
        <taxon>Planctomycetota</taxon>
        <taxon>Planctomycetia</taxon>
        <taxon>Planctomycetales</taxon>
        <taxon>Planctomycetaceae</taxon>
        <taxon>Crateriforma</taxon>
    </lineage>
</organism>
<protein>
    <submittedName>
        <fullName evidence="2">Uncharacterized protein</fullName>
    </submittedName>
</protein>
<sequence>MCVVAILRMKYALIITGLLAGLAMAAPMSVVFGYLFLIIPGLVLTAAPTVFVYLAATALIRRVLPITSVVASTVVAFGLALLLGWAVMQPFRSSALRGYHAQQAPDVAPDELIHLDGDVRVEFPDRRGDPECDYLCTALLDSADVNSVTVRVGDDVQPTPNRKTVPTNAYQLVDADPTDPVGLFPNKPGQLIHEYPPLTKAHVGREVIVARKVIEADWALRLCGNERLRLADPVDAATADWIIRVQKKRRYPTYDFREVTVADSNGTVRLRKRFHKQSVPAPMFYFGFHVSCGAGTISSASFHIGRQTLQTGPISLRPETELLSAVRLALPRTDPQVLDTLREEVIQALDDPDAPLARLELAKRYLGLLFFDSVPTDHALIAKIVADDRVTGIDDSIRDVFSEKKFPVAMRDAYAKRIVMDHTSAELRHRLAKFLATLPPGTFDQPSVEHRKIWNTPELYSQAGPFMATLADLDPAVAMPTLNSALDHAVTLDDYRQRRGLVDGIREALIRMGPDGVEAAPKIRELFLRRPSPIMRTSKEADQWRLALARMGVPESDMPFFPGQSDQSIKRIRSRVADRLKRYEEDQKGRNES</sequence>
<evidence type="ECO:0000256" key="1">
    <source>
        <dbReference type="SAM" id="Phobius"/>
    </source>
</evidence>